<dbReference type="AlphaFoldDB" id="A0A396S6J2"/>
<protein>
    <submittedName>
        <fullName evidence="5">ATPase</fullName>
    </submittedName>
</protein>
<gene>
    <name evidence="5" type="ORF">D1610_02580</name>
</gene>
<keyword evidence="3" id="KW-0143">Chaperone</keyword>
<keyword evidence="2" id="KW-0809">Transit peptide</keyword>
<keyword evidence="4" id="KW-0472">Membrane</keyword>
<name>A0A396S6J2_9SPHN</name>
<dbReference type="RefSeq" id="WP_118862543.1">
    <property type="nucleotide sequence ID" value="NZ_QWLV01000001.1"/>
</dbReference>
<dbReference type="InterPro" id="IPR023335">
    <property type="entry name" value="ATP12_ortho_dom_sf"/>
</dbReference>
<sequence length="229" mass="24118">MKRFWKEVSVVAEDGGHGIRLDGRAVRTPGRLPLVIPSQMLAEAIAEEWRAVEGEIAPATMRLTGLANAAIERIAPDPGPHVAGIAAYGESDLTCYRAESPEPLIAREAAAWDPLLAWASARYDVHFEIASGVIHRPQPAATLARLAEAVAARDAFALAALAAIVPITGTLVGALALAEGAIDADTLWAAATVDEAWQAEQWGEDAEAARALAARRADYDAAARFLGLA</sequence>
<reference evidence="5 6" key="1">
    <citation type="submission" date="2018-08" db="EMBL/GenBank/DDBJ databases">
        <title>The multiple taxonomic identification of Sphingomonas gilva.</title>
        <authorList>
            <person name="Zhu D."/>
            <person name="Zheng S."/>
        </authorList>
    </citation>
    <scope>NUCLEOTIDE SEQUENCE [LARGE SCALE GENOMIC DNA]</scope>
    <source>
        <strain evidence="5 6">ZDH117</strain>
    </source>
</reference>
<keyword evidence="4" id="KW-0812">Transmembrane</keyword>
<dbReference type="InterPro" id="IPR011419">
    <property type="entry name" value="ATP12_ATP_synth-F1-assembly"/>
</dbReference>
<evidence type="ECO:0000313" key="5">
    <source>
        <dbReference type="EMBL" id="RHW19035.1"/>
    </source>
</evidence>
<evidence type="ECO:0000256" key="1">
    <source>
        <dbReference type="ARBA" id="ARBA00008231"/>
    </source>
</evidence>
<comment type="caution">
    <text evidence="5">The sequence shown here is derived from an EMBL/GenBank/DDBJ whole genome shotgun (WGS) entry which is preliminary data.</text>
</comment>
<dbReference type="Gene3D" id="1.10.3580.10">
    <property type="entry name" value="ATP12 ATPase"/>
    <property type="match status" value="1"/>
</dbReference>
<proteinExistence type="inferred from homology"/>
<dbReference type="SUPFAM" id="SSF160909">
    <property type="entry name" value="ATP12-like"/>
    <property type="match status" value="1"/>
</dbReference>
<dbReference type="GO" id="GO:0043461">
    <property type="term" value="P:proton-transporting ATP synthase complex assembly"/>
    <property type="evidence" value="ECO:0007669"/>
    <property type="project" value="InterPro"/>
</dbReference>
<evidence type="ECO:0000313" key="6">
    <source>
        <dbReference type="Proteomes" id="UP000266693"/>
    </source>
</evidence>
<dbReference type="Pfam" id="PF07542">
    <property type="entry name" value="ATP12"/>
    <property type="match status" value="1"/>
</dbReference>
<dbReference type="PANTHER" id="PTHR21013">
    <property type="entry name" value="ATP SYNTHASE MITOCHONDRIAL F1 COMPLEX ASSEMBLY FACTOR 2/ATP12 PROTEIN, MITOCHONDRIAL PRECURSOR"/>
    <property type="match status" value="1"/>
</dbReference>
<dbReference type="PANTHER" id="PTHR21013:SF10">
    <property type="entry name" value="ATP SYNTHASE MITOCHONDRIAL F1 COMPLEX ASSEMBLY FACTOR 2"/>
    <property type="match status" value="1"/>
</dbReference>
<dbReference type="InterPro" id="IPR042272">
    <property type="entry name" value="ATP12_ATP_synth-F1-assembly_N"/>
</dbReference>
<keyword evidence="6" id="KW-1185">Reference proteome</keyword>
<accession>A0A396S6J2</accession>
<comment type="similarity">
    <text evidence="1">Belongs to the ATP12 family.</text>
</comment>
<evidence type="ECO:0000256" key="3">
    <source>
        <dbReference type="ARBA" id="ARBA00023186"/>
    </source>
</evidence>
<evidence type="ECO:0000256" key="2">
    <source>
        <dbReference type="ARBA" id="ARBA00022946"/>
    </source>
</evidence>
<dbReference type="Proteomes" id="UP000266693">
    <property type="component" value="Unassembled WGS sequence"/>
</dbReference>
<dbReference type="EMBL" id="QWLV01000001">
    <property type="protein sequence ID" value="RHW19035.1"/>
    <property type="molecule type" value="Genomic_DNA"/>
</dbReference>
<keyword evidence="4" id="KW-1133">Transmembrane helix</keyword>
<dbReference type="Gene3D" id="3.30.2180.10">
    <property type="entry name" value="ATP12-like"/>
    <property type="match status" value="1"/>
</dbReference>
<evidence type="ECO:0000256" key="4">
    <source>
        <dbReference type="SAM" id="Phobius"/>
    </source>
</evidence>
<organism evidence="5 6">
    <name type="scientific">Sphingomonas gilva</name>
    <dbReference type="NCBI Taxonomy" id="2305907"/>
    <lineage>
        <taxon>Bacteria</taxon>
        <taxon>Pseudomonadati</taxon>
        <taxon>Pseudomonadota</taxon>
        <taxon>Alphaproteobacteria</taxon>
        <taxon>Sphingomonadales</taxon>
        <taxon>Sphingomonadaceae</taxon>
        <taxon>Sphingomonas</taxon>
    </lineage>
</organism>
<feature type="transmembrane region" description="Helical" evidence="4">
    <location>
        <begin position="155"/>
        <end position="178"/>
    </location>
</feature>
<dbReference type="OrthoDB" id="9797825at2"/>